<feature type="domain" description="Helix-turn-helix conjugative transposon-like" evidence="1">
    <location>
        <begin position="9"/>
        <end position="64"/>
    </location>
</feature>
<protein>
    <submittedName>
        <fullName evidence="2">Helix-turn-helix domain protein</fullName>
    </submittedName>
</protein>
<accession>A0A6N2SVE7</accession>
<dbReference type="Pfam" id="PF12645">
    <property type="entry name" value="HTH_16"/>
    <property type="match status" value="1"/>
</dbReference>
<proteinExistence type="predicted"/>
<evidence type="ECO:0000259" key="1">
    <source>
        <dbReference type="Pfam" id="PF12645"/>
    </source>
</evidence>
<name>A0A6N2SVE7_9FIRM</name>
<dbReference type="EMBL" id="CACRSL010000003">
    <property type="protein sequence ID" value="VYS97086.1"/>
    <property type="molecule type" value="Genomic_DNA"/>
</dbReference>
<sequence length="67" mass="7885">MRNKKLIPFKTIEKAVAGEPEAIDAVLRHYTARIKYLSSYRGHINDDIQDRLKAQLIKAILQFRFDR</sequence>
<reference evidence="2" key="1">
    <citation type="submission" date="2019-11" db="EMBL/GenBank/DDBJ databases">
        <authorList>
            <person name="Feng L."/>
        </authorList>
    </citation>
    <scope>NUCLEOTIDE SEQUENCE</scope>
    <source>
        <strain evidence="2">AundefinedLFYP135</strain>
    </source>
</reference>
<gene>
    <name evidence="2" type="ORF">AULFYP135_01119</name>
</gene>
<dbReference type="AlphaFoldDB" id="A0A6N2SVE7"/>
<evidence type="ECO:0000313" key="2">
    <source>
        <dbReference type="EMBL" id="VYS97086.1"/>
    </source>
</evidence>
<organism evidence="2">
    <name type="scientific">uncultured Anaerotruncus sp</name>
    <dbReference type="NCBI Taxonomy" id="905011"/>
    <lineage>
        <taxon>Bacteria</taxon>
        <taxon>Bacillati</taxon>
        <taxon>Bacillota</taxon>
        <taxon>Clostridia</taxon>
        <taxon>Eubacteriales</taxon>
        <taxon>Oscillospiraceae</taxon>
        <taxon>Anaerotruncus</taxon>
        <taxon>environmental samples</taxon>
    </lineage>
</organism>
<dbReference type="InterPro" id="IPR024760">
    <property type="entry name" value="HTH_dom_conjug_TS-like"/>
</dbReference>